<organism evidence="1">
    <name type="scientific">marine sediment metagenome</name>
    <dbReference type="NCBI Taxonomy" id="412755"/>
    <lineage>
        <taxon>unclassified sequences</taxon>
        <taxon>metagenomes</taxon>
        <taxon>ecological metagenomes</taxon>
    </lineage>
</organism>
<comment type="caution">
    <text evidence="1">The sequence shown here is derived from an EMBL/GenBank/DDBJ whole genome shotgun (WGS) entry which is preliminary data.</text>
</comment>
<protein>
    <submittedName>
        <fullName evidence="1">Uncharacterized protein</fullName>
    </submittedName>
</protein>
<accession>X0TN90</accession>
<reference evidence="1" key="1">
    <citation type="journal article" date="2014" name="Front. Microbiol.">
        <title>High frequency of phylogenetically diverse reductive dehalogenase-homologous genes in deep subseafloor sedimentary metagenomes.</title>
        <authorList>
            <person name="Kawai M."/>
            <person name="Futagami T."/>
            <person name="Toyoda A."/>
            <person name="Takaki Y."/>
            <person name="Nishi S."/>
            <person name="Hori S."/>
            <person name="Arai W."/>
            <person name="Tsubouchi T."/>
            <person name="Morono Y."/>
            <person name="Uchiyama I."/>
            <person name="Ito T."/>
            <person name="Fujiyama A."/>
            <person name="Inagaki F."/>
            <person name="Takami H."/>
        </authorList>
    </citation>
    <scope>NUCLEOTIDE SEQUENCE</scope>
    <source>
        <strain evidence="1">Expedition CK06-06</strain>
    </source>
</reference>
<sequence>MNRLNELTPARVRRVGWEALRDKLGPAGALKFILDYDRGEGDYTELRRKIFQGKTVKNIIQDMKSSTP</sequence>
<evidence type="ECO:0000313" key="1">
    <source>
        <dbReference type="EMBL" id="GAF94709.1"/>
    </source>
</evidence>
<gene>
    <name evidence="1" type="ORF">S01H1_26118</name>
</gene>
<proteinExistence type="predicted"/>
<name>X0TN90_9ZZZZ</name>
<dbReference type="AlphaFoldDB" id="X0TN90"/>
<dbReference type="EMBL" id="BARS01015817">
    <property type="protein sequence ID" value="GAF94709.1"/>
    <property type="molecule type" value="Genomic_DNA"/>
</dbReference>